<feature type="domain" description="Fe/B12 periplasmic-binding" evidence="2">
    <location>
        <begin position="1"/>
        <end position="77"/>
    </location>
</feature>
<dbReference type="EMBL" id="PVTZ01000011">
    <property type="protein sequence ID" value="PRZ12879.1"/>
    <property type="molecule type" value="Genomic_DNA"/>
</dbReference>
<accession>A0ABX5ELP2</accession>
<comment type="similarity">
    <text evidence="1">Belongs to the bacterial solute-binding protein 8 family.</text>
</comment>
<organism evidence="3 4">
    <name type="scientific">Laceyella sediminis</name>
    <dbReference type="NCBI Taxonomy" id="573074"/>
    <lineage>
        <taxon>Bacteria</taxon>
        <taxon>Bacillati</taxon>
        <taxon>Bacillota</taxon>
        <taxon>Bacilli</taxon>
        <taxon>Bacillales</taxon>
        <taxon>Thermoactinomycetaceae</taxon>
        <taxon>Laceyella</taxon>
    </lineage>
</organism>
<gene>
    <name evidence="3" type="ORF">CLV36_11193</name>
</gene>
<evidence type="ECO:0000256" key="1">
    <source>
        <dbReference type="ARBA" id="ARBA00008814"/>
    </source>
</evidence>
<dbReference type="SUPFAM" id="SSF53807">
    <property type="entry name" value="Helical backbone' metal receptor"/>
    <property type="match status" value="1"/>
</dbReference>
<dbReference type="PROSITE" id="PS50983">
    <property type="entry name" value="FE_B12_PBP"/>
    <property type="match status" value="1"/>
</dbReference>
<dbReference type="InterPro" id="IPR002491">
    <property type="entry name" value="ABC_transptr_periplasmic_BD"/>
</dbReference>
<protein>
    <recommendedName>
        <fullName evidence="2">Fe/B12 periplasmic-binding domain-containing protein</fullName>
    </recommendedName>
</protein>
<comment type="caution">
    <text evidence="3">The sequence shown here is derived from an EMBL/GenBank/DDBJ whole genome shotgun (WGS) entry which is preliminary data.</text>
</comment>
<name>A0ABX5ELP2_9BACL</name>
<dbReference type="PANTHER" id="PTHR30535">
    <property type="entry name" value="VITAMIN B12-BINDING PROTEIN"/>
    <property type="match status" value="1"/>
</dbReference>
<dbReference type="Proteomes" id="UP000238836">
    <property type="component" value="Unassembled WGS sequence"/>
</dbReference>
<dbReference type="InterPro" id="IPR050902">
    <property type="entry name" value="ABC_Transporter_SBP"/>
</dbReference>
<evidence type="ECO:0000259" key="2">
    <source>
        <dbReference type="PROSITE" id="PS50983"/>
    </source>
</evidence>
<dbReference type="PANTHER" id="PTHR30535:SF7">
    <property type="entry name" value="IRON(III) DICITRATE-BINDING PROTEIN"/>
    <property type="match status" value="1"/>
</dbReference>
<evidence type="ECO:0000313" key="3">
    <source>
        <dbReference type="EMBL" id="PRZ12879.1"/>
    </source>
</evidence>
<dbReference type="Gene3D" id="3.40.50.1980">
    <property type="entry name" value="Nitrogenase molybdenum iron protein domain"/>
    <property type="match status" value="1"/>
</dbReference>
<keyword evidence="4" id="KW-1185">Reference proteome</keyword>
<evidence type="ECO:0000313" key="4">
    <source>
        <dbReference type="Proteomes" id="UP000238836"/>
    </source>
</evidence>
<proteinExistence type="inferred from homology"/>
<sequence>MGREEVVHRNSDVIVIIDYGDKSAAQKQELLLSEKELEDLPALKNKRFIVMPLSAAAEGVRAQLALKILAKGMYPGRIKMRLNGMLVKNREYWYYKPNLNPNKFVKQTTNLPKTTRKYNT</sequence>
<reference evidence="3 4" key="1">
    <citation type="submission" date="2018-03" db="EMBL/GenBank/DDBJ databases">
        <title>Genomic Encyclopedia of Archaeal and Bacterial Type Strains, Phase II (KMG-II): from individual species to whole genera.</title>
        <authorList>
            <person name="Goeker M."/>
        </authorList>
    </citation>
    <scope>NUCLEOTIDE SEQUENCE [LARGE SCALE GENOMIC DNA]</scope>
    <source>
        <strain evidence="3 4">RHA1</strain>
    </source>
</reference>